<dbReference type="Proteomes" id="UP000324222">
    <property type="component" value="Unassembled WGS sequence"/>
</dbReference>
<gene>
    <name evidence="1" type="ORF">E2C01_094944</name>
</gene>
<sequence length="64" mass="7208">MAMRLGLEGRVLQTSADRSDGPVASFDHFARRSKAGQVWAAAGIDRLHLWKWTHTAKRDLGRTF</sequence>
<comment type="caution">
    <text evidence="1">The sequence shown here is derived from an EMBL/GenBank/DDBJ whole genome shotgun (WGS) entry which is preliminary data.</text>
</comment>
<proteinExistence type="predicted"/>
<name>A0A5B7JY90_PORTR</name>
<keyword evidence="2" id="KW-1185">Reference proteome</keyword>
<reference evidence="1 2" key="1">
    <citation type="submission" date="2019-05" db="EMBL/GenBank/DDBJ databases">
        <title>Another draft genome of Portunus trituberculatus and its Hox gene families provides insights of decapod evolution.</title>
        <authorList>
            <person name="Jeong J.-H."/>
            <person name="Song I."/>
            <person name="Kim S."/>
            <person name="Choi T."/>
            <person name="Kim D."/>
            <person name="Ryu S."/>
            <person name="Kim W."/>
        </authorList>
    </citation>
    <scope>NUCLEOTIDE SEQUENCE [LARGE SCALE GENOMIC DNA]</scope>
    <source>
        <tissue evidence="1">Muscle</tissue>
    </source>
</reference>
<protein>
    <submittedName>
        <fullName evidence="1">Uncharacterized protein</fullName>
    </submittedName>
</protein>
<dbReference type="EMBL" id="VSRR010118747">
    <property type="protein sequence ID" value="MPC99525.1"/>
    <property type="molecule type" value="Genomic_DNA"/>
</dbReference>
<evidence type="ECO:0000313" key="2">
    <source>
        <dbReference type="Proteomes" id="UP000324222"/>
    </source>
</evidence>
<dbReference type="AlphaFoldDB" id="A0A5B7JY90"/>
<organism evidence="1 2">
    <name type="scientific">Portunus trituberculatus</name>
    <name type="common">Swimming crab</name>
    <name type="synonym">Neptunus trituberculatus</name>
    <dbReference type="NCBI Taxonomy" id="210409"/>
    <lineage>
        <taxon>Eukaryota</taxon>
        <taxon>Metazoa</taxon>
        <taxon>Ecdysozoa</taxon>
        <taxon>Arthropoda</taxon>
        <taxon>Crustacea</taxon>
        <taxon>Multicrustacea</taxon>
        <taxon>Malacostraca</taxon>
        <taxon>Eumalacostraca</taxon>
        <taxon>Eucarida</taxon>
        <taxon>Decapoda</taxon>
        <taxon>Pleocyemata</taxon>
        <taxon>Brachyura</taxon>
        <taxon>Eubrachyura</taxon>
        <taxon>Portunoidea</taxon>
        <taxon>Portunidae</taxon>
        <taxon>Portuninae</taxon>
        <taxon>Portunus</taxon>
    </lineage>
</organism>
<evidence type="ECO:0000313" key="1">
    <source>
        <dbReference type="EMBL" id="MPC99525.1"/>
    </source>
</evidence>
<accession>A0A5B7JY90</accession>